<dbReference type="PANTHER" id="PTHR43173">
    <property type="entry name" value="ABC1 FAMILY PROTEIN"/>
    <property type="match status" value="1"/>
</dbReference>
<dbReference type="InterPro" id="IPR051130">
    <property type="entry name" value="Mito_struct-func_regulator"/>
</dbReference>
<dbReference type="Pfam" id="PF03109">
    <property type="entry name" value="ABC1"/>
    <property type="match status" value="1"/>
</dbReference>
<keyword evidence="2" id="KW-0418">Kinase</keyword>
<keyword evidence="3" id="KW-1185">Reference proteome</keyword>
<sequence length="444" mass="48548">MTRSAKAPRTGALARGTITSVAAARLGLARLGERMRPAGADAAAEADAQARHEAAMGRILFQAMGQLRGTALKVSQILSMDSSFLPEGVRRELARACHQATPLNRALVGRVFRQSFGQEPEALFTRFEPQAFAAASLGQVHRAELAGHGPVAVKVQYPGIATTIASDMRLLRTTLRALAHSDLPLPGDVVVERVLEEIERTLLHEVDYLHEARQLQWFAEHAALPGIVLPQPIASHTRAQVLTQQYLHGLHLADWLRTDPTQAQRNQAGQWLWDWFMHCTFGLGHMHADLHPGNFLFLPDGQLGVLDFGCTRQLSPAFRSGVLQAWRALLQPASPARDQGVLQAYGALGLVDASLDLATFTGELMPALSIMQAWQTEPFTAPVFDFAGKSRPPAPVAAQQKVLARHLAAVPPELPSFERAWLGLMHLLTEMQAQVHTRAECWIG</sequence>
<evidence type="ECO:0000259" key="1">
    <source>
        <dbReference type="Pfam" id="PF03109"/>
    </source>
</evidence>
<reference evidence="2 3" key="1">
    <citation type="submission" date="2020-08" db="EMBL/GenBank/DDBJ databases">
        <title>Functional genomics of gut bacteria from endangered species of beetles.</title>
        <authorList>
            <person name="Carlos-Shanley C."/>
        </authorList>
    </citation>
    <scope>NUCLEOTIDE SEQUENCE [LARGE SCALE GENOMIC DNA]</scope>
    <source>
        <strain evidence="2 3">S00198</strain>
    </source>
</reference>
<name>A0A7X0PGD2_9BURK</name>
<keyword evidence="2" id="KW-0830">Ubiquinone</keyword>
<evidence type="ECO:0000313" key="3">
    <source>
        <dbReference type="Proteomes" id="UP000575083"/>
    </source>
</evidence>
<dbReference type="AlphaFoldDB" id="A0A7X0PGD2"/>
<proteinExistence type="predicted"/>
<keyword evidence="2" id="KW-0808">Transferase</keyword>
<dbReference type="EMBL" id="JACHLK010000008">
    <property type="protein sequence ID" value="MBB6561371.1"/>
    <property type="molecule type" value="Genomic_DNA"/>
</dbReference>
<protein>
    <submittedName>
        <fullName evidence="2">Putative unusual protein kinase regulating ubiquinone biosynthesis (AarF/ABC1/UbiB family)</fullName>
    </submittedName>
</protein>
<organism evidence="2 3">
    <name type="scientific">Acidovorax soli</name>
    <dbReference type="NCBI Taxonomy" id="592050"/>
    <lineage>
        <taxon>Bacteria</taxon>
        <taxon>Pseudomonadati</taxon>
        <taxon>Pseudomonadota</taxon>
        <taxon>Betaproteobacteria</taxon>
        <taxon>Burkholderiales</taxon>
        <taxon>Comamonadaceae</taxon>
        <taxon>Acidovorax</taxon>
    </lineage>
</organism>
<gene>
    <name evidence="2" type="ORF">HNP48_004064</name>
</gene>
<dbReference type="RefSeq" id="WP_184860331.1">
    <property type="nucleotide sequence ID" value="NZ_JACHLK010000008.1"/>
</dbReference>
<accession>A0A7X0PGD2</accession>
<dbReference type="InterPro" id="IPR004147">
    <property type="entry name" value="ABC1_dom"/>
</dbReference>
<dbReference type="SUPFAM" id="SSF56112">
    <property type="entry name" value="Protein kinase-like (PK-like)"/>
    <property type="match status" value="1"/>
</dbReference>
<dbReference type="InterPro" id="IPR011009">
    <property type="entry name" value="Kinase-like_dom_sf"/>
</dbReference>
<dbReference type="CDD" id="cd13970">
    <property type="entry name" value="ABC1_ADCK3"/>
    <property type="match status" value="1"/>
</dbReference>
<dbReference type="PANTHER" id="PTHR43173:SF19">
    <property type="entry name" value="AARF DOMAIN-CONTAINING PROTEIN KINASE 1"/>
    <property type="match status" value="1"/>
</dbReference>
<comment type="caution">
    <text evidence="2">The sequence shown here is derived from an EMBL/GenBank/DDBJ whole genome shotgun (WGS) entry which is preliminary data.</text>
</comment>
<feature type="domain" description="ABC1 atypical kinase-like" evidence="1">
    <location>
        <begin position="99"/>
        <end position="331"/>
    </location>
</feature>
<dbReference type="InterPro" id="IPR034646">
    <property type="entry name" value="ADCK3_dom"/>
</dbReference>
<dbReference type="GO" id="GO:0016301">
    <property type="term" value="F:kinase activity"/>
    <property type="evidence" value="ECO:0007669"/>
    <property type="project" value="UniProtKB-KW"/>
</dbReference>
<dbReference type="Proteomes" id="UP000575083">
    <property type="component" value="Unassembled WGS sequence"/>
</dbReference>
<evidence type="ECO:0000313" key="2">
    <source>
        <dbReference type="EMBL" id="MBB6561371.1"/>
    </source>
</evidence>